<sequence>MPDSPEKSAPLKWNHPTDVMKLHKLKLRKKALQARINGSQLNTTKAKSTECPFENIFAKKRKNPFLKTGDQKRNKSELIVPLEESTDQTLFKLLNQKASSSQTTSLTTFKNVLNNINNEKLHEEVEIVKAKGETWLPIDWTLKSKVRLLSAKPFPWNQKLKIVEEASGVTAFTRCLNSNTETNLDTSPNAKFHQCCLYWQQPCLPWLSLFPRSSMKLQENSASVAVNTSIRDSLQLAWSDSLRSLFQLIRTRQCPYFYACANNFTVLFRAAGICGFTDVHALVSPTTRGFRQLLRQEEIDFTMPLKKKRDSDGGYETLDSVAGDKLEGEEEEAPESWLKSMGINEDDIKQINYTQEKLIHKAECDVDNSDQSLVVVEGVEVHAFYNFLINCKSSTAVTGPLAGIPPTLLAPVAFQGASLNALKVRESKVHVDDADYYSLDLSGPILPSTLHNLFAINSPEHSVTATFSNVRSTECFSRLKNSERRSDVLKKGTAVFGKENLSDCGLLPKVLSLFCEPDDSCVTNVECLKYTSENKTYTWS</sequence>
<dbReference type="GO" id="GO:0033260">
    <property type="term" value="P:nuclear DNA replication"/>
    <property type="evidence" value="ECO:0007669"/>
    <property type="project" value="TreeGrafter"/>
</dbReference>
<name>A0A9N9WYG7_PHACE</name>
<keyword evidence="2" id="KW-0217">Developmental protein</keyword>
<gene>
    <name evidence="6" type="ORF">PHAECO_LOCUS3130</name>
</gene>
<dbReference type="EMBL" id="OU896718">
    <property type="protein sequence ID" value="CAG9815270.1"/>
    <property type="molecule type" value="Genomic_DNA"/>
</dbReference>
<comment type="subcellular location">
    <subcellularLocation>
        <location evidence="1">Nucleus</location>
    </subcellularLocation>
</comment>
<dbReference type="AlphaFoldDB" id="A0A9N9WYG7"/>
<organism evidence="6 7">
    <name type="scientific">Phaedon cochleariae</name>
    <name type="common">Mustard beetle</name>
    <dbReference type="NCBI Taxonomy" id="80249"/>
    <lineage>
        <taxon>Eukaryota</taxon>
        <taxon>Metazoa</taxon>
        <taxon>Ecdysozoa</taxon>
        <taxon>Arthropoda</taxon>
        <taxon>Hexapoda</taxon>
        <taxon>Insecta</taxon>
        <taxon>Pterygota</taxon>
        <taxon>Neoptera</taxon>
        <taxon>Endopterygota</taxon>
        <taxon>Coleoptera</taxon>
        <taxon>Polyphaga</taxon>
        <taxon>Cucujiformia</taxon>
        <taxon>Chrysomeloidea</taxon>
        <taxon>Chrysomelidae</taxon>
        <taxon>Chrysomelinae</taxon>
        <taxon>Chrysomelini</taxon>
        <taxon>Phaedon</taxon>
    </lineage>
</organism>
<evidence type="ECO:0000256" key="4">
    <source>
        <dbReference type="ARBA" id="ARBA00025806"/>
    </source>
</evidence>
<dbReference type="Proteomes" id="UP001153737">
    <property type="component" value="Chromosome 12"/>
</dbReference>
<dbReference type="PRINTS" id="PR02064">
    <property type="entry name" value="DONSON"/>
</dbReference>
<evidence type="ECO:0000256" key="5">
    <source>
        <dbReference type="SAM" id="MobiDB-lite"/>
    </source>
</evidence>
<dbReference type="PANTHER" id="PTHR12972:SF0">
    <property type="entry name" value="PROTEIN DOWNSTREAM NEIGHBOR OF SON"/>
    <property type="match status" value="1"/>
</dbReference>
<reference evidence="6" key="2">
    <citation type="submission" date="2022-10" db="EMBL/GenBank/DDBJ databases">
        <authorList>
            <consortium name="ENA_rothamsted_submissions"/>
            <consortium name="culmorum"/>
            <person name="King R."/>
        </authorList>
    </citation>
    <scope>NUCLEOTIDE SEQUENCE</scope>
</reference>
<dbReference type="PANTHER" id="PTHR12972">
    <property type="entry name" value="DOWNSTREAM NEIGHBOR OF SON"/>
    <property type="match status" value="1"/>
</dbReference>
<evidence type="ECO:0000256" key="2">
    <source>
        <dbReference type="ARBA" id="ARBA00022473"/>
    </source>
</evidence>
<evidence type="ECO:0000313" key="7">
    <source>
        <dbReference type="Proteomes" id="UP001153737"/>
    </source>
</evidence>
<keyword evidence="7" id="KW-1185">Reference proteome</keyword>
<evidence type="ECO:0000313" key="6">
    <source>
        <dbReference type="EMBL" id="CAG9815270.1"/>
    </source>
</evidence>
<evidence type="ECO:0008006" key="8">
    <source>
        <dbReference type="Google" id="ProtNLM"/>
    </source>
</evidence>
<proteinExistence type="inferred from homology"/>
<protein>
    <recommendedName>
        <fullName evidence="8">Protein downstream neighbor of son homolog</fullName>
    </recommendedName>
</protein>
<dbReference type="GO" id="GO:0005634">
    <property type="term" value="C:nucleus"/>
    <property type="evidence" value="ECO:0007669"/>
    <property type="project" value="UniProtKB-SubCell"/>
</dbReference>
<evidence type="ECO:0000256" key="1">
    <source>
        <dbReference type="ARBA" id="ARBA00004123"/>
    </source>
</evidence>
<evidence type="ECO:0000256" key="3">
    <source>
        <dbReference type="ARBA" id="ARBA00023242"/>
    </source>
</evidence>
<accession>A0A9N9WYG7</accession>
<feature type="region of interest" description="Disordered" evidence="5">
    <location>
        <begin position="309"/>
        <end position="336"/>
    </location>
</feature>
<dbReference type="OrthoDB" id="534063at2759"/>
<keyword evidence="3" id="KW-0539">Nucleus</keyword>
<comment type="similarity">
    <text evidence="4">Belongs to the DONSON family.</text>
</comment>
<dbReference type="InterPro" id="IPR024861">
    <property type="entry name" value="Donson"/>
</dbReference>
<reference evidence="6" key="1">
    <citation type="submission" date="2022-01" db="EMBL/GenBank/DDBJ databases">
        <authorList>
            <person name="King R."/>
        </authorList>
    </citation>
    <scope>NUCLEOTIDE SEQUENCE</scope>
</reference>